<evidence type="ECO:0000313" key="3">
    <source>
        <dbReference type="Proteomes" id="UP001597135"/>
    </source>
</evidence>
<proteinExistence type="predicted"/>
<sequence>MDEERLIVALEARIRDFERNMARAERTGTRSYQGLQRRSRSATAAMERDMVRSTNRINQALATTSSRIGAFGKAFIAGTVATGVAALTTGASSAVRSLAEIEQQAKRAGLSVQAFQELKFIAEQNRIDVGAMVDGLKELQLRADEFIVTGAGPASEAFRRLGFDATDLKRRLEDPSELFLELVDRMEGLDRAAQIRVADEVFGGTGGERFVELLSQGDEGLRRLAERANELGIVMDAETIAKAAELDRKFAEVQARVSSLAKTIVVELATSIEDAFDGDKVGDMLSQIERMQALLGEDRLSAVTENQALALQDLEAQHSALVQEANEVANAIDGIVLALGNAGFAEEAMALFDMAQGMRDSAAAFQNGQIDAESFRTELETTTRAAGDTVNAVGEIDGVGFGNVIARIGGLISALAAAADQARITRAEIAATAATEAQGDKVYSGRGGDPRLYMDGRDTPVAPGASLRPKLPSVNASFGQPDPEKGSGSGGGGSSGGGGGGSRNVDGYAREVERMQEEVRLLEMEAAALVAAAESGREYGDAIEYAKTRAKLLFEAQQEGKDLTPELTAEIDKLALSLSQAGTAADDAADRLQEIEDHTQKGAQRMSDLFLGIATGAMTAREAVIQLLLEIAKIQFQKAILGLADSGAGGGFFEGLGSLLSFDGGGWTGNGPRTGGLDGKGGFLAVMHPRENVEDTTKPGAGNIASAAQTPSYAPPAINMPAQAAPVVNVPPPELQVLPVIPEGYVGAEIVKRKNLLRLKAELQREGAQFR</sequence>
<gene>
    <name evidence="2" type="ORF">ACFQ4E_03380</name>
</gene>
<reference evidence="3" key="1">
    <citation type="journal article" date="2019" name="Int. J. Syst. Evol. Microbiol.">
        <title>The Global Catalogue of Microorganisms (GCM) 10K type strain sequencing project: providing services to taxonomists for standard genome sequencing and annotation.</title>
        <authorList>
            <consortium name="The Broad Institute Genomics Platform"/>
            <consortium name="The Broad Institute Genome Sequencing Center for Infectious Disease"/>
            <person name="Wu L."/>
            <person name="Ma J."/>
        </authorList>
    </citation>
    <scope>NUCLEOTIDE SEQUENCE [LARGE SCALE GENOMIC DNA]</scope>
    <source>
        <strain evidence="3">CCUG 62953</strain>
    </source>
</reference>
<protein>
    <recommendedName>
        <fullName evidence="4">Tail tape measure protein</fullName>
    </recommendedName>
</protein>
<keyword evidence="3" id="KW-1185">Reference proteome</keyword>
<feature type="region of interest" description="Disordered" evidence="1">
    <location>
        <begin position="435"/>
        <end position="506"/>
    </location>
</feature>
<evidence type="ECO:0000256" key="1">
    <source>
        <dbReference type="SAM" id="MobiDB-lite"/>
    </source>
</evidence>
<evidence type="ECO:0000313" key="2">
    <source>
        <dbReference type="EMBL" id="MFD1341451.1"/>
    </source>
</evidence>
<comment type="caution">
    <text evidence="2">The sequence shown here is derived from an EMBL/GenBank/DDBJ whole genome shotgun (WGS) entry which is preliminary data.</text>
</comment>
<feature type="compositionally biased region" description="Basic and acidic residues" evidence="1">
    <location>
        <begin position="448"/>
        <end position="458"/>
    </location>
</feature>
<accession>A0ABW3ZE51</accession>
<evidence type="ECO:0008006" key="4">
    <source>
        <dbReference type="Google" id="ProtNLM"/>
    </source>
</evidence>
<name>A0ABW3ZE51_9RHOB</name>
<organism evidence="2 3">
    <name type="scientific">Litorisediminicola beolgyonensis</name>
    <dbReference type="NCBI Taxonomy" id="1173614"/>
    <lineage>
        <taxon>Bacteria</taxon>
        <taxon>Pseudomonadati</taxon>
        <taxon>Pseudomonadota</taxon>
        <taxon>Alphaproteobacteria</taxon>
        <taxon>Rhodobacterales</taxon>
        <taxon>Paracoccaceae</taxon>
        <taxon>Litorisediminicola</taxon>
    </lineage>
</organism>
<dbReference type="EMBL" id="JBHTMU010000004">
    <property type="protein sequence ID" value="MFD1341451.1"/>
    <property type="molecule type" value="Genomic_DNA"/>
</dbReference>
<feature type="compositionally biased region" description="Gly residues" evidence="1">
    <location>
        <begin position="487"/>
        <end position="502"/>
    </location>
</feature>
<dbReference type="RefSeq" id="WP_386801509.1">
    <property type="nucleotide sequence ID" value="NZ_JBHTMU010000004.1"/>
</dbReference>
<dbReference type="Proteomes" id="UP001597135">
    <property type="component" value="Unassembled WGS sequence"/>
</dbReference>